<reference evidence="3" key="1">
    <citation type="journal article" date="2023" name="IMA Fungus">
        <title>Comparative genomic study of the Penicillium genus elucidates a diverse pangenome and 15 lateral gene transfer events.</title>
        <authorList>
            <person name="Petersen C."/>
            <person name="Sorensen T."/>
            <person name="Nielsen M.R."/>
            <person name="Sondergaard T.E."/>
            <person name="Sorensen J.L."/>
            <person name="Fitzpatrick D.A."/>
            <person name="Frisvad J.C."/>
            <person name="Nielsen K.L."/>
        </authorList>
    </citation>
    <scope>NUCLEOTIDE SEQUENCE</scope>
    <source>
        <strain evidence="3">IBT 12815</strain>
    </source>
</reference>
<protein>
    <recommendedName>
        <fullName evidence="2">C2H2-type domain-containing protein</fullName>
    </recommendedName>
</protein>
<evidence type="ECO:0000313" key="4">
    <source>
        <dbReference type="Proteomes" id="UP001213799"/>
    </source>
</evidence>
<dbReference type="EMBL" id="JAQJAE010000002">
    <property type="protein sequence ID" value="KAJ5608345.1"/>
    <property type="molecule type" value="Genomic_DNA"/>
</dbReference>
<reference evidence="3" key="2">
    <citation type="submission" date="2023-01" db="EMBL/GenBank/DDBJ databases">
        <authorList>
            <person name="Petersen C."/>
        </authorList>
    </citation>
    <scope>NUCLEOTIDE SEQUENCE</scope>
    <source>
        <strain evidence="3">IBT 12815</strain>
    </source>
</reference>
<feature type="compositionally biased region" description="Low complexity" evidence="1">
    <location>
        <begin position="566"/>
        <end position="584"/>
    </location>
</feature>
<feature type="region of interest" description="Disordered" evidence="1">
    <location>
        <begin position="564"/>
        <end position="584"/>
    </location>
</feature>
<dbReference type="RefSeq" id="XP_056755769.1">
    <property type="nucleotide sequence ID" value="XM_056896021.1"/>
</dbReference>
<dbReference type="Proteomes" id="UP001213799">
    <property type="component" value="Unassembled WGS sequence"/>
</dbReference>
<evidence type="ECO:0000259" key="2">
    <source>
        <dbReference type="SMART" id="SM00355"/>
    </source>
</evidence>
<comment type="caution">
    <text evidence="3">The sequence shown here is derived from an EMBL/GenBank/DDBJ whole genome shotgun (WGS) entry which is preliminary data.</text>
</comment>
<feature type="region of interest" description="Disordered" evidence="1">
    <location>
        <begin position="462"/>
        <end position="526"/>
    </location>
</feature>
<sequence>MEAIEDEEPIYDLAVECERLFVQQITRLKDEDQPNGAKILSELSQRFAAWTAFLGVFAESNMCLDRRLRRHVEIQDQVLLLLDIVLRSLIHCVSSCVRSKTIIFDRDDSSDRIDIGLSDACQPSLQPLCISIYNLEAISGAIERLNHLGISIRQSSVTNQAIKARKFAEKFDLASFEGVAYLSMKTLYPDASVELLEQLTQSMTETYTRFLHRKDRQEQLQVPRSRPRTAIPLSTIAEEPDGDGDVESPMDNQIKVRQGGENFTTRMLQRRSAHTLLISEPTTVNSQEVRKRFQKTLSPTVNDKTMSILVNQVDYPQPAKGSSTCEWCFSPLPTDSFEGAKWRRHVNEDHEPYVCISENCSKSLRRFATSTQWLEHMVTAHGKLWHREVNVPPSWACPLCSDEDSTFSRPNDLTGHLENLHAGTFTVTQVQAIVRQSRFRSSRAQDICPLCCLPVRGQLDSLSKERGNDNGYPSSEQPRNEASRENKNKRIKTETGRTHLDHNHESNLKTKNKHREPKITYGPSSSNPASLELIASHVAAHLQGIMLLTLRLISMDVEMDVSADHQSTSGSTDDQSSLISSSERSLYQDMDSIEDFSLHREGAFDPENDLPSEQIVPDCEHIDWHVVPRRYEAPPEPEDLEEFLSNYPTGKPSHKDYLGQDLEEFISNPPMGASPDQDYLGWDLENFISNPPTEGLQDKGNLGQDLEKFISNAPG</sequence>
<organism evidence="3 4">
    <name type="scientific">Penicillium hordei</name>
    <dbReference type="NCBI Taxonomy" id="40994"/>
    <lineage>
        <taxon>Eukaryota</taxon>
        <taxon>Fungi</taxon>
        <taxon>Dikarya</taxon>
        <taxon>Ascomycota</taxon>
        <taxon>Pezizomycotina</taxon>
        <taxon>Eurotiomycetes</taxon>
        <taxon>Eurotiomycetidae</taxon>
        <taxon>Eurotiales</taxon>
        <taxon>Aspergillaceae</taxon>
        <taxon>Penicillium</taxon>
    </lineage>
</organism>
<name>A0AAD6EC89_9EURO</name>
<feature type="region of interest" description="Disordered" evidence="1">
    <location>
        <begin position="672"/>
        <end position="705"/>
    </location>
</feature>
<dbReference type="PANTHER" id="PTHR35391">
    <property type="entry name" value="C2H2-TYPE DOMAIN-CONTAINING PROTEIN-RELATED"/>
    <property type="match status" value="1"/>
</dbReference>
<proteinExistence type="predicted"/>
<dbReference type="SMART" id="SM00355">
    <property type="entry name" value="ZnF_C2H2"/>
    <property type="match status" value="2"/>
</dbReference>
<feature type="domain" description="C2H2-type" evidence="2">
    <location>
        <begin position="395"/>
        <end position="421"/>
    </location>
</feature>
<dbReference type="GeneID" id="81586263"/>
<dbReference type="AlphaFoldDB" id="A0AAD6EC89"/>
<feature type="compositionally biased region" description="Basic and acidic residues" evidence="1">
    <location>
        <begin position="478"/>
        <end position="508"/>
    </location>
</feature>
<evidence type="ECO:0000313" key="3">
    <source>
        <dbReference type="EMBL" id="KAJ5608345.1"/>
    </source>
</evidence>
<evidence type="ECO:0000256" key="1">
    <source>
        <dbReference type="SAM" id="MobiDB-lite"/>
    </source>
</evidence>
<keyword evidence="4" id="KW-1185">Reference proteome</keyword>
<dbReference type="InterPro" id="IPR013087">
    <property type="entry name" value="Znf_C2H2_type"/>
</dbReference>
<dbReference type="PANTHER" id="PTHR35391:SF5">
    <property type="entry name" value="DUF6590 DOMAIN-CONTAINING PROTEIN"/>
    <property type="match status" value="1"/>
</dbReference>
<accession>A0AAD6EC89</accession>
<feature type="domain" description="C2H2-type" evidence="2">
    <location>
        <begin position="353"/>
        <end position="381"/>
    </location>
</feature>
<gene>
    <name evidence="3" type="ORF">N7537_004964</name>
</gene>